<protein>
    <recommendedName>
        <fullName evidence="7">MYND-type domain-containing protein</fullName>
    </recommendedName>
</protein>
<evidence type="ECO:0000313" key="9">
    <source>
        <dbReference type="Proteomes" id="UP000298327"/>
    </source>
</evidence>
<reference evidence="8 9" key="1">
    <citation type="submission" date="2019-02" db="EMBL/GenBank/DDBJ databases">
        <title>Genome sequencing of the rare red list fungi Dentipellis fragilis.</title>
        <authorList>
            <person name="Buettner E."/>
            <person name="Kellner H."/>
        </authorList>
    </citation>
    <scope>NUCLEOTIDE SEQUENCE [LARGE SCALE GENOMIC DNA]</scope>
    <source>
        <strain evidence="8 9">DSM 105465</strain>
    </source>
</reference>
<dbReference type="Proteomes" id="UP000298327">
    <property type="component" value="Unassembled WGS sequence"/>
</dbReference>
<evidence type="ECO:0000256" key="3">
    <source>
        <dbReference type="ARBA" id="ARBA00022771"/>
    </source>
</evidence>
<evidence type="ECO:0000256" key="1">
    <source>
        <dbReference type="ARBA" id="ARBA00005375"/>
    </source>
</evidence>
<keyword evidence="9" id="KW-1185">Reference proteome</keyword>
<dbReference type="GO" id="GO:0016791">
    <property type="term" value="F:phosphatase activity"/>
    <property type="evidence" value="ECO:0007669"/>
    <property type="project" value="TreeGrafter"/>
</dbReference>
<dbReference type="InterPro" id="IPR000560">
    <property type="entry name" value="His_Pase_clade-2"/>
</dbReference>
<evidence type="ECO:0000313" key="8">
    <source>
        <dbReference type="EMBL" id="TFY60645.1"/>
    </source>
</evidence>
<dbReference type="InterPro" id="IPR002893">
    <property type="entry name" value="Znf_MYND"/>
</dbReference>
<evidence type="ECO:0000256" key="6">
    <source>
        <dbReference type="SAM" id="MobiDB-lite"/>
    </source>
</evidence>
<gene>
    <name evidence="8" type="ORF">EVG20_g7347</name>
</gene>
<keyword evidence="2" id="KW-0479">Metal-binding</keyword>
<dbReference type="SUPFAM" id="SSF53254">
    <property type="entry name" value="Phosphoglycerate mutase-like"/>
    <property type="match status" value="1"/>
</dbReference>
<organism evidence="8 9">
    <name type="scientific">Dentipellis fragilis</name>
    <dbReference type="NCBI Taxonomy" id="205917"/>
    <lineage>
        <taxon>Eukaryota</taxon>
        <taxon>Fungi</taxon>
        <taxon>Dikarya</taxon>
        <taxon>Basidiomycota</taxon>
        <taxon>Agaricomycotina</taxon>
        <taxon>Agaricomycetes</taxon>
        <taxon>Russulales</taxon>
        <taxon>Hericiaceae</taxon>
        <taxon>Dentipellis</taxon>
    </lineage>
</organism>
<dbReference type="SUPFAM" id="SSF144232">
    <property type="entry name" value="HIT/MYND zinc finger-like"/>
    <property type="match status" value="1"/>
</dbReference>
<dbReference type="PANTHER" id="PTHR11567">
    <property type="entry name" value="ACID PHOSPHATASE-RELATED"/>
    <property type="match status" value="1"/>
</dbReference>
<dbReference type="EMBL" id="SEOQ01000552">
    <property type="protein sequence ID" value="TFY60645.1"/>
    <property type="molecule type" value="Genomic_DNA"/>
</dbReference>
<dbReference type="PANTHER" id="PTHR11567:SF195">
    <property type="entry name" value="ACID PHOSPHATASE, PUTATIVE (AFU_ORTHOLOGUE AFUA_3G14570)-RELATED"/>
    <property type="match status" value="1"/>
</dbReference>
<dbReference type="Pfam" id="PF00328">
    <property type="entry name" value="His_Phos_2"/>
    <property type="match status" value="1"/>
</dbReference>
<name>A0A4Y9YE81_9AGAM</name>
<dbReference type="PROSITE" id="PS01360">
    <property type="entry name" value="ZF_MYND_1"/>
    <property type="match status" value="1"/>
</dbReference>
<evidence type="ECO:0000259" key="7">
    <source>
        <dbReference type="PROSITE" id="PS50865"/>
    </source>
</evidence>
<comment type="similarity">
    <text evidence="1">Belongs to the histidine acid phosphatase family.</text>
</comment>
<keyword evidence="3 5" id="KW-0863">Zinc-finger</keyword>
<accession>A0A4Y9YE81</accession>
<dbReference type="GO" id="GO:0008270">
    <property type="term" value="F:zinc ion binding"/>
    <property type="evidence" value="ECO:0007669"/>
    <property type="project" value="UniProtKB-KW"/>
</dbReference>
<dbReference type="PROSITE" id="PS50865">
    <property type="entry name" value="ZF_MYND_2"/>
    <property type="match status" value="1"/>
</dbReference>
<dbReference type="AlphaFoldDB" id="A0A4Y9YE81"/>
<comment type="caution">
    <text evidence="8">The sequence shown here is derived from an EMBL/GenBank/DDBJ whole genome shotgun (WGS) entry which is preliminary data.</text>
</comment>
<dbReference type="InterPro" id="IPR029033">
    <property type="entry name" value="His_PPase_superfam"/>
</dbReference>
<dbReference type="InterPro" id="IPR050645">
    <property type="entry name" value="Histidine_acid_phosphatase"/>
</dbReference>
<feature type="region of interest" description="Disordered" evidence="6">
    <location>
        <begin position="462"/>
        <end position="487"/>
    </location>
</feature>
<evidence type="ECO:0000256" key="4">
    <source>
        <dbReference type="ARBA" id="ARBA00022833"/>
    </source>
</evidence>
<dbReference type="Pfam" id="PF01753">
    <property type="entry name" value="zf-MYND"/>
    <property type="match status" value="1"/>
</dbReference>
<feature type="domain" description="MYND-type" evidence="7">
    <location>
        <begin position="1109"/>
        <end position="1147"/>
    </location>
</feature>
<proteinExistence type="inferred from homology"/>
<dbReference type="OrthoDB" id="341421at2759"/>
<evidence type="ECO:0000256" key="5">
    <source>
        <dbReference type="PROSITE-ProRule" id="PRU00134"/>
    </source>
</evidence>
<sequence>MSSLASYTSWPFTAISNNKMRVLMKARQFFSLLLALGTSHALNTSTSGSDVFGTGVYNSSETPASLPWNTYNYCNAPHVNAKHYAVPNQSPGSELVYMNVMIRHHKRTPDNLYPNENELNPAAGWNCTDFLQFNYGGGAANVFHNTFTPPDHPFISLIWNGTCDEGQLTEAGLRDAIRHGQDFWGVYHTKLGFLHQVDESEMFIRTSVADRTYQVSSGLLFGMDQATAHRSWPVYTEPSVIDSLVPNYACPGADAIRNAYQSVPAWTDHLQQNAELKARLDATLGTAGLADWASWYDHFFDTFTSRTCNGHTLPCNSTGACVAEEDADKVHAIGDFECNYIWNTAENSTTYNQLTFGVMFSELAQNFISFRAGKESHKLRFYVGHDGSMVRLASGLGVGKVSPLRWPALGSEFIMEVWKTTHGEMFVRVLHEGTPVESLQWVALDSFIDLLQAQVPGNIFERAMPGPGQKSKTKKKAKPSVSSPSASTGYIPSNEFLDNVYHAEGWSAQANVLCAMLELPDISSRSGLKKIHRNFDAISSKLNDIYDYGHRAGDESLMGTVVAIYSKMSADAVLRDRIFNEAGFLQRLMPILDKPTCYHVGLHALCSFTHHGGLNVRVEIAKKTPILLQLLEEQQNDMKAAELTITTISHAVAAVVCNETPPDAKLVKIVDIPRILRVMIAFIRKPLALTLPTNLLFEHAITIIAGATQHCPKAYQAYPAAIDFLVACTRSDDITTRASGVAGILRLHMYDSEHDATAIDPMKIMAALDHGWPKNLDDKLLEGNPFESEIFQLMRTLNDFQKAMFQVARDHDLYSLGLKIAEFIPRTEYSITQGSFAVEDPLTGKRSVENLGLPFTTWQDALPHCANAIRARGRPDEADKADILDLKYLIMNSQAVQAHAIARKAIQRSPHIGFYYYVLTVVAEEPEGLRMAKKGLKCPNLTPYIRFGLLFRAVEHAVHLALRYFQDAVTGGREMKEGVAFAMSAFEDSQTFINEAPPDSSKMRNAIYINVLMSLLIKGHELSNDMHELLDAKKRLDLADDFARFCSRPISKIQMRSEVSPAKAEDDLADWLEQVSLEDPGMNGHDHHHRDGSVTHPSLNINDVELYRCSWCRNPSAVLKKCSGCGKTRYCDSACQKEHWKVHKKVCKKDGTEY</sequence>
<keyword evidence="4" id="KW-0862">Zinc</keyword>
<dbReference type="Gene3D" id="3.40.50.1240">
    <property type="entry name" value="Phosphoglycerate mutase-like"/>
    <property type="match status" value="1"/>
</dbReference>
<dbReference type="Gene3D" id="6.10.140.2220">
    <property type="match status" value="1"/>
</dbReference>
<evidence type="ECO:0000256" key="2">
    <source>
        <dbReference type="ARBA" id="ARBA00022723"/>
    </source>
</evidence>